<evidence type="ECO:0000256" key="1">
    <source>
        <dbReference type="SAM" id="MobiDB-lite"/>
    </source>
</evidence>
<dbReference type="EMBL" id="JBHSZH010000005">
    <property type="protein sequence ID" value="MFC7082526.1"/>
    <property type="molecule type" value="Genomic_DNA"/>
</dbReference>
<keyword evidence="3" id="KW-1185">Reference proteome</keyword>
<accession>A0ABD5WPT8</accession>
<name>A0ABD5WPT8_9EURY</name>
<feature type="region of interest" description="Disordered" evidence="1">
    <location>
        <begin position="76"/>
        <end position="131"/>
    </location>
</feature>
<dbReference type="Proteomes" id="UP001596407">
    <property type="component" value="Unassembled WGS sequence"/>
</dbReference>
<feature type="region of interest" description="Disordered" evidence="1">
    <location>
        <begin position="1"/>
        <end position="22"/>
    </location>
</feature>
<evidence type="ECO:0000313" key="2">
    <source>
        <dbReference type="EMBL" id="MFC7082526.1"/>
    </source>
</evidence>
<sequence>MRRTKKDEPADSEKDDDHLSMGRRRLLQAAGVGVGGLSLAGFGGEVATAQTDCADGPFKRTYDGATINFGQIRAEQARGEAPDSVGASSPGGGGTAADLRRTASEAGGRQPPRQAAQESNADDPGPLTARTEYDGVNAEQTRGGVPSDSQVAAGNGKVVHALNRQVAIFNEQAGRRQQQVRLERLWEPVIPEPEGGFVYGEPFVFDPRARYDREADRFVVCATQYEPGLTTDGEIIDRETLEEGELEDEQVSRPPRGWWVVAVSATSNPNGEWHVYRVPPLNNEGLVDYPTLGLDSDAIYLTQNFFGEVFEVTMITLDKAEMYAGEPVTTHHFTGMSDPDADGLTFTVQPALQPFSGGSSGTYYLVNSDFPTPSSGTLTLWELTDPTGDPTLECYTLDVDPYSYPPPARQKGGDETDYVDTLGTRLMNADVDGGSLWTAHTIQYDWDGDGRAVAAIRWYEIDVASRSVVQSGVYGEPGTSYYIPTVGADDGTAVIAHNRSGPDTYIQSLVSGRTSDYAQGRLEDSLVVQDGESNYDFGEGFGTLANPCAGATTTACR</sequence>
<dbReference type="AlphaFoldDB" id="A0ABD5WPT8"/>
<evidence type="ECO:0000313" key="3">
    <source>
        <dbReference type="Proteomes" id="UP001596407"/>
    </source>
</evidence>
<comment type="caution">
    <text evidence="2">The sequence shown here is derived from an EMBL/GenBank/DDBJ whole genome shotgun (WGS) entry which is preliminary data.</text>
</comment>
<reference evidence="2 3" key="1">
    <citation type="journal article" date="2019" name="Int. J. Syst. Evol. Microbiol.">
        <title>The Global Catalogue of Microorganisms (GCM) 10K type strain sequencing project: providing services to taxonomists for standard genome sequencing and annotation.</title>
        <authorList>
            <consortium name="The Broad Institute Genomics Platform"/>
            <consortium name="The Broad Institute Genome Sequencing Center for Infectious Disease"/>
            <person name="Wu L."/>
            <person name="Ma J."/>
        </authorList>
    </citation>
    <scope>NUCLEOTIDE SEQUENCE [LARGE SCALE GENOMIC DNA]</scope>
    <source>
        <strain evidence="2 3">DT72</strain>
    </source>
</reference>
<proteinExistence type="predicted"/>
<feature type="compositionally biased region" description="Basic and acidic residues" evidence="1">
    <location>
        <begin position="1"/>
        <end position="20"/>
    </location>
</feature>
<gene>
    <name evidence="2" type="ORF">ACFQJ6_23045</name>
</gene>
<dbReference type="InterPro" id="IPR006311">
    <property type="entry name" value="TAT_signal"/>
</dbReference>
<dbReference type="RefSeq" id="WP_382210356.1">
    <property type="nucleotide sequence ID" value="NZ_JBHSZH010000005.1"/>
</dbReference>
<protein>
    <recommendedName>
        <fullName evidence="4">Cell surface protein</fullName>
    </recommendedName>
</protein>
<evidence type="ECO:0008006" key="4">
    <source>
        <dbReference type="Google" id="ProtNLM"/>
    </source>
</evidence>
<organism evidence="2 3">
    <name type="scientific">Halorussus caseinilyticus</name>
    <dbReference type="NCBI Taxonomy" id="3034025"/>
    <lineage>
        <taxon>Archaea</taxon>
        <taxon>Methanobacteriati</taxon>
        <taxon>Methanobacteriota</taxon>
        <taxon>Stenosarchaea group</taxon>
        <taxon>Halobacteria</taxon>
        <taxon>Halobacteriales</taxon>
        <taxon>Haladaptataceae</taxon>
        <taxon>Halorussus</taxon>
    </lineage>
</organism>
<dbReference type="PROSITE" id="PS51318">
    <property type="entry name" value="TAT"/>
    <property type="match status" value="1"/>
</dbReference>